<dbReference type="AlphaFoldDB" id="A0A0S3Q2V5"/>
<evidence type="ECO:0000256" key="2">
    <source>
        <dbReference type="ARBA" id="ARBA00006459"/>
    </source>
</evidence>
<dbReference type="PROSITE" id="PS50267">
    <property type="entry name" value="NA_NEUROTRAN_SYMP_3"/>
    <property type="match status" value="1"/>
</dbReference>
<evidence type="ECO:0000256" key="7">
    <source>
        <dbReference type="ARBA" id="ARBA00023180"/>
    </source>
</evidence>
<evidence type="ECO:0000256" key="6">
    <source>
        <dbReference type="ARBA" id="ARBA00023136"/>
    </source>
</evidence>
<feature type="non-terminal residue" evidence="10">
    <location>
        <position position="1"/>
    </location>
</feature>
<proteinExistence type="evidence at transcript level"/>
<evidence type="ECO:0000256" key="3">
    <source>
        <dbReference type="ARBA" id="ARBA00022448"/>
    </source>
</evidence>
<dbReference type="EMBL" id="LC056012">
    <property type="protein sequence ID" value="BAT62464.1"/>
    <property type="molecule type" value="mRNA"/>
</dbReference>
<evidence type="ECO:0000256" key="4">
    <source>
        <dbReference type="ARBA" id="ARBA00022692"/>
    </source>
</evidence>
<dbReference type="InterPro" id="IPR037272">
    <property type="entry name" value="SNS_sf"/>
</dbReference>
<evidence type="ECO:0000313" key="10">
    <source>
        <dbReference type="EMBL" id="BAT62464.1"/>
    </source>
</evidence>
<keyword evidence="8" id="KW-1015">Disulfide bond</keyword>
<dbReference type="PROSITE" id="PS00754">
    <property type="entry name" value="NA_NEUROTRAN_SYMP_2"/>
    <property type="match status" value="1"/>
</dbReference>
<dbReference type="GO" id="GO:0089718">
    <property type="term" value="P:amino acid import across plasma membrane"/>
    <property type="evidence" value="ECO:0007669"/>
    <property type="project" value="TreeGrafter"/>
</dbReference>
<dbReference type="PANTHER" id="PTHR11616">
    <property type="entry name" value="SODIUM/CHLORIDE DEPENDENT TRANSPORTER"/>
    <property type="match status" value="1"/>
</dbReference>
<name>A0A0S3Q2V5_9ANNE</name>
<accession>A0A0S3Q2V5</accession>
<evidence type="ECO:0000256" key="8">
    <source>
        <dbReference type="PIRSR" id="PIRSR600175-2"/>
    </source>
</evidence>
<feature type="non-terminal residue" evidence="10">
    <location>
        <position position="213"/>
    </location>
</feature>
<comment type="subcellular location">
    <subcellularLocation>
        <location evidence="1">Membrane</location>
        <topology evidence="1">Multi-pass membrane protein</topology>
    </subcellularLocation>
</comment>
<feature type="transmembrane region" description="Helical" evidence="9">
    <location>
        <begin position="195"/>
        <end position="212"/>
    </location>
</feature>
<evidence type="ECO:0000256" key="5">
    <source>
        <dbReference type="ARBA" id="ARBA00022989"/>
    </source>
</evidence>
<keyword evidence="5 9" id="KW-1133">Transmembrane helix</keyword>
<dbReference type="InterPro" id="IPR000175">
    <property type="entry name" value="Na/ntran_symport"/>
</dbReference>
<evidence type="ECO:0000256" key="9">
    <source>
        <dbReference type="SAM" id="Phobius"/>
    </source>
</evidence>
<organism evidence="10">
    <name type="scientific">Osedax japonicus</name>
    <dbReference type="NCBI Taxonomy" id="385425"/>
    <lineage>
        <taxon>Eukaryota</taxon>
        <taxon>Metazoa</taxon>
        <taxon>Spiralia</taxon>
        <taxon>Lophotrochozoa</taxon>
        <taxon>Annelida</taxon>
        <taxon>Polychaeta</taxon>
        <taxon>Sedentaria</taxon>
        <taxon>Canalipalpata</taxon>
        <taxon>Sabellida</taxon>
        <taxon>Siboglinidae</taxon>
        <taxon>Osedax</taxon>
    </lineage>
</organism>
<comment type="similarity">
    <text evidence="2">Belongs to the sodium:neurotransmitter symporter (SNF) (TC 2.A.22) family.</text>
</comment>
<feature type="transmembrane region" description="Helical" evidence="9">
    <location>
        <begin position="20"/>
        <end position="42"/>
    </location>
</feature>
<keyword evidence="6 9" id="KW-0472">Membrane</keyword>
<keyword evidence="4 9" id="KW-0812">Transmembrane</keyword>
<reference evidence="10" key="1">
    <citation type="submission" date="2015-05" db="EMBL/GenBank/DDBJ databases">
        <title>Function and evolution of the root in the bone-eating worm Osedax japonicus.</title>
        <authorList>
            <person name="Miyamoto N."/>
            <person name="Yoshida M."/>
            <person name="Koga H."/>
            <person name="Fujiwara Y."/>
        </authorList>
    </citation>
    <scope>NUCLEOTIDE SEQUENCE</scope>
</reference>
<sequence length="213" mass="23350">LSVGQYSQCGPMTVWTAVPLLKGVGIGMILISCYICIFYTMFLGYSLHYIWASVQSVLPWTTCNNDYNTPRCYTIVDADSCPGVYSRGVCTGLPVNGSSAPYNSTLHNVAPLGNLSSLVGLVATTESAEQATSIKHSALSFTSSSEEYFLRHLLRYHINIGEPGSFNINMCLMLLMAWCIAAMMVIKGIRWYGKVVYITVIIPYVVLFILAIG</sequence>
<feature type="transmembrane region" description="Helical" evidence="9">
    <location>
        <begin position="166"/>
        <end position="189"/>
    </location>
</feature>
<keyword evidence="3" id="KW-0813">Transport</keyword>
<evidence type="ECO:0000256" key="1">
    <source>
        <dbReference type="ARBA" id="ARBA00004141"/>
    </source>
</evidence>
<dbReference type="SUPFAM" id="SSF161070">
    <property type="entry name" value="SNF-like"/>
    <property type="match status" value="1"/>
</dbReference>
<keyword evidence="7" id="KW-0325">Glycoprotein</keyword>
<protein>
    <submittedName>
        <fullName evidence="10">Solute carrier family 6</fullName>
    </submittedName>
</protein>
<dbReference type="GO" id="GO:0005283">
    <property type="term" value="F:amino acid:sodium symporter activity"/>
    <property type="evidence" value="ECO:0007669"/>
    <property type="project" value="TreeGrafter"/>
</dbReference>
<feature type="disulfide bond" evidence="8">
    <location>
        <begin position="63"/>
        <end position="72"/>
    </location>
</feature>
<dbReference type="Pfam" id="PF00209">
    <property type="entry name" value="SNF"/>
    <property type="match status" value="2"/>
</dbReference>
<gene>
    <name evidence="10" type="primary">Oja-slc6a-1</name>
</gene>
<dbReference type="GO" id="GO:0005886">
    <property type="term" value="C:plasma membrane"/>
    <property type="evidence" value="ECO:0007669"/>
    <property type="project" value="TreeGrafter"/>
</dbReference>
<dbReference type="PANTHER" id="PTHR11616:SF321">
    <property type="entry name" value="SODIUM-DEPENDENT NUTRIENT AMINO ACID TRANSPORTER 1-RELATED"/>
    <property type="match status" value="1"/>
</dbReference>